<evidence type="ECO:0000256" key="2">
    <source>
        <dbReference type="ARBA" id="ARBA00022801"/>
    </source>
</evidence>
<dbReference type="InterPro" id="IPR050309">
    <property type="entry name" value="Type-B_Carboxylest/Lipase"/>
</dbReference>
<evidence type="ECO:0000313" key="5">
    <source>
        <dbReference type="EMBL" id="ETS02182.1"/>
    </source>
</evidence>
<dbReference type="EMBL" id="KI911146">
    <property type="protein sequence ID" value="ETS02182.1"/>
    <property type="molecule type" value="Genomic_DNA"/>
</dbReference>
<dbReference type="PANTHER" id="PTHR11559">
    <property type="entry name" value="CARBOXYLESTERASE"/>
    <property type="match status" value="1"/>
</dbReference>
<protein>
    <recommendedName>
        <fullName evidence="3">Carboxylic ester hydrolase</fullName>
        <ecNumber evidence="3">3.1.1.-</ecNumber>
    </recommendedName>
</protein>
<proteinExistence type="inferred from homology"/>
<dbReference type="InterPro" id="IPR002018">
    <property type="entry name" value="CarbesteraseB"/>
</dbReference>
<evidence type="ECO:0000259" key="4">
    <source>
        <dbReference type="Pfam" id="PF00135"/>
    </source>
</evidence>
<evidence type="ECO:0000256" key="3">
    <source>
        <dbReference type="RuleBase" id="RU361235"/>
    </source>
</evidence>
<dbReference type="Pfam" id="PF00135">
    <property type="entry name" value="COesterase"/>
    <property type="match status" value="1"/>
</dbReference>
<dbReference type="Proteomes" id="UP000024376">
    <property type="component" value="Unassembled WGS sequence"/>
</dbReference>
<accession>A0A024SDA3</accession>
<dbReference type="SUPFAM" id="SSF53474">
    <property type="entry name" value="alpha/beta-Hydrolases"/>
    <property type="match status" value="1"/>
</dbReference>
<gene>
    <name evidence="5" type="ORF">M419DRAFT_35407</name>
</gene>
<organism evidence="5 6">
    <name type="scientific">Hypocrea jecorina (strain ATCC 56765 / BCRC 32924 / NRRL 11460 / Rut C-30)</name>
    <name type="common">Trichoderma reesei</name>
    <dbReference type="NCBI Taxonomy" id="1344414"/>
    <lineage>
        <taxon>Eukaryota</taxon>
        <taxon>Fungi</taxon>
        <taxon>Dikarya</taxon>
        <taxon>Ascomycota</taxon>
        <taxon>Pezizomycotina</taxon>
        <taxon>Sordariomycetes</taxon>
        <taxon>Hypocreomycetidae</taxon>
        <taxon>Hypocreales</taxon>
        <taxon>Hypocreaceae</taxon>
        <taxon>Trichoderma</taxon>
    </lineage>
</organism>
<dbReference type="Gene3D" id="3.40.50.1820">
    <property type="entry name" value="alpha/beta hydrolase"/>
    <property type="match status" value="1"/>
</dbReference>
<evidence type="ECO:0000256" key="1">
    <source>
        <dbReference type="ARBA" id="ARBA00005964"/>
    </source>
</evidence>
<evidence type="ECO:0000313" key="6">
    <source>
        <dbReference type="Proteomes" id="UP000024376"/>
    </source>
</evidence>
<keyword evidence="2 3" id="KW-0378">Hydrolase</keyword>
<dbReference type="EC" id="3.1.1.-" evidence="3"/>
<dbReference type="ESTHER" id="hypjq-g0rl87">
    <property type="family name" value="Fungal_carboxylesterase_lipase"/>
</dbReference>
<dbReference type="InterPro" id="IPR029058">
    <property type="entry name" value="AB_hydrolase_fold"/>
</dbReference>
<feature type="domain" description="Carboxylesterase type B" evidence="4">
    <location>
        <begin position="6"/>
        <end position="509"/>
    </location>
</feature>
<dbReference type="GO" id="GO:0016787">
    <property type="term" value="F:hydrolase activity"/>
    <property type="evidence" value="ECO:0007669"/>
    <property type="project" value="UniProtKB-KW"/>
</dbReference>
<dbReference type="PROSITE" id="PS00122">
    <property type="entry name" value="CARBOXYLESTERASE_B_1"/>
    <property type="match status" value="1"/>
</dbReference>
<reference evidence="6" key="1">
    <citation type="journal article" date="2013" name="Ind. Biotechnol.">
        <title>Comparative genomics analysis of Trichoderma reesei strains.</title>
        <authorList>
            <person name="Koike H."/>
            <person name="Aerts A."/>
            <person name="LaButti K."/>
            <person name="Grigoriev I.V."/>
            <person name="Baker S.E."/>
        </authorList>
    </citation>
    <scope>NUCLEOTIDE SEQUENCE [LARGE SCALE GENOMIC DNA]</scope>
    <source>
        <strain evidence="6">ATCC 56765 / BCRC 32924 / NRRL 11460 / Rut C-30</strain>
    </source>
</reference>
<dbReference type="HOGENOM" id="CLU_006586_10_3_1"/>
<dbReference type="InterPro" id="IPR019826">
    <property type="entry name" value="Carboxylesterase_B_AS"/>
</dbReference>
<dbReference type="AlphaFoldDB" id="A0A024SDA3"/>
<dbReference type="KEGG" id="trr:M419DRAFT_35407"/>
<comment type="similarity">
    <text evidence="1 3">Belongs to the type-B carboxylesterase/lipase family.</text>
</comment>
<sequence>MDTSDSPTVAINGCTFVGTFQHESAKYPRALEFFYGIPYATAQRFRPAEPLPPSEALGVYSASLPAHIQPIPMAQFPTAESPLTLNVFRPSGSTSPLRYQVDDAERQALKNLPVVVYVHGGAFNFGYPLERDLASFMAWSRQPIIVASISYRLGALGFLAGASETQELNLGLKDQRLALEWLRENIGYFGGDADNITLLGASAGAHSSRRVLTYFLAPPLQVGHHMLNPSPFPFHKAILESGSPTARSVLSPLHARTVSQMLQLQAYALNQPLESLPVDSVIDASFALYAMNHTAVTWPFQPVIDGPNGVIPDLPLNLWRQFVDSGRAKDMSIITGFCSHEGTTFAPQHASTSAEFRAFFQKLIPSLSADDLDALELLYPDPHIHPDSPYRQPPGIGGPQKRSYGAQFRRIHQAYGHYAYICPVLHTAHTLSRAGARVYLYEYAPLSAPFTAASHGDQTSAVTLEMNALEATPGLKAMAKEMNYRWTSFCASPTGTLNGDDEQEAWPVFRSPLGDDGSAAALSGAGIGELLVFGEGNDEAAGGKSLGTPVKTRKLTDRELEQCRFWWDRMELSQGMGERGTASAWLKA</sequence>
<name>A0A024SDA3_HYPJR</name>
<dbReference type="OrthoDB" id="6846267at2759"/>